<dbReference type="OrthoDB" id="3174265at2"/>
<dbReference type="AlphaFoldDB" id="V6IWB3"/>
<keyword evidence="2" id="KW-1185">Reference proteome</keyword>
<evidence type="ECO:0000313" key="2">
    <source>
        <dbReference type="Proteomes" id="UP000018296"/>
    </source>
</evidence>
<gene>
    <name evidence="1" type="ORF">P343_11170</name>
</gene>
<dbReference type="PATRIC" id="fig|1395513.3.peg.2256"/>
<comment type="caution">
    <text evidence="1">The sequence shown here is derived from an EMBL/GenBank/DDBJ whole genome shotgun (WGS) entry which is preliminary data.</text>
</comment>
<dbReference type="EMBL" id="AWTC01000010">
    <property type="protein sequence ID" value="EST11532.1"/>
    <property type="molecule type" value="Genomic_DNA"/>
</dbReference>
<evidence type="ECO:0000313" key="1">
    <source>
        <dbReference type="EMBL" id="EST11532.1"/>
    </source>
</evidence>
<dbReference type="RefSeq" id="WP_023510481.1">
    <property type="nucleotide sequence ID" value="NZ_AWTC01000010.1"/>
</dbReference>
<reference evidence="1 2" key="1">
    <citation type="journal article" date="2013" name="Genome Announc.">
        <title>Genome Sequence of Sporolactobacillus laevolacticus DSM442, an Efficient Polymer-Grade D-Lactate Producer from Agricultural Waste Cottonseed as a Nitrogen Source.</title>
        <authorList>
            <person name="Wang H."/>
            <person name="Wang L."/>
            <person name="Ju J."/>
            <person name="Yu B."/>
            <person name="Ma Y."/>
        </authorList>
    </citation>
    <scope>NUCLEOTIDE SEQUENCE [LARGE SCALE GENOMIC DNA]</scope>
    <source>
        <strain evidence="1 2">DSM 442</strain>
    </source>
</reference>
<protein>
    <submittedName>
        <fullName evidence="1">Uncharacterized protein</fullName>
    </submittedName>
</protein>
<dbReference type="Proteomes" id="UP000018296">
    <property type="component" value="Unassembled WGS sequence"/>
</dbReference>
<proteinExistence type="predicted"/>
<name>V6IWB3_9BACL</name>
<sequence length="122" mass="14509">MKKDQLTCKQRVTVTFNFYPQYHQSDSVISLKKWHRQKNNLDSKSIRELGAFLSERLEHIAQMIEILQSVHEQWVVTGKRDRVILETDRFDVHLVVNALAEQGFLASDYQLFVEYERKWGIL</sequence>
<organism evidence="1 2">
    <name type="scientific">Sporolactobacillus laevolacticus DSM 442</name>
    <dbReference type="NCBI Taxonomy" id="1395513"/>
    <lineage>
        <taxon>Bacteria</taxon>
        <taxon>Bacillati</taxon>
        <taxon>Bacillota</taxon>
        <taxon>Bacilli</taxon>
        <taxon>Bacillales</taxon>
        <taxon>Sporolactobacillaceae</taxon>
        <taxon>Sporolactobacillus</taxon>
    </lineage>
</organism>
<accession>V6IWB3</accession>
<dbReference type="eggNOG" id="ENOG5030G6K">
    <property type="taxonomic scope" value="Bacteria"/>
</dbReference>